<evidence type="ECO:0000313" key="1">
    <source>
        <dbReference type="EMBL" id="KAH3790462.1"/>
    </source>
</evidence>
<reference evidence="1" key="2">
    <citation type="submission" date="2020-11" db="EMBL/GenBank/DDBJ databases">
        <authorList>
            <person name="McCartney M.A."/>
            <person name="Auch B."/>
            <person name="Kono T."/>
            <person name="Mallez S."/>
            <person name="Becker A."/>
            <person name="Gohl D.M."/>
            <person name="Silverstein K.A.T."/>
            <person name="Koren S."/>
            <person name="Bechman K.B."/>
            <person name="Herman A."/>
            <person name="Abrahante J.E."/>
            <person name="Garbe J."/>
        </authorList>
    </citation>
    <scope>NUCLEOTIDE SEQUENCE</scope>
    <source>
        <strain evidence="1">Duluth1</strain>
        <tissue evidence="1">Whole animal</tissue>
    </source>
</reference>
<name>A0A9D4IZU2_DREPO</name>
<comment type="caution">
    <text evidence="1">The sequence shown here is derived from an EMBL/GenBank/DDBJ whole genome shotgun (WGS) entry which is preliminary data.</text>
</comment>
<accession>A0A9D4IZU2</accession>
<dbReference type="EMBL" id="JAIWYP010000008">
    <property type="protein sequence ID" value="KAH3790462.1"/>
    <property type="molecule type" value="Genomic_DNA"/>
</dbReference>
<dbReference type="AlphaFoldDB" id="A0A9D4IZU2"/>
<keyword evidence="2" id="KW-1185">Reference proteome</keyword>
<dbReference type="Proteomes" id="UP000828390">
    <property type="component" value="Unassembled WGS sequence"/>
</dbReference>
<sequence>MASQLLDKMFSRRMVCVAFDLRTICCHRQGFEHLCKFHISKALSQRPLTGATLFGARRKV</sequence>
<reference evidence="1" key="1">
    <citation type="journal article" date="2019" name="bioRxiv">
        <title>The Genome of the Zebra Mussel, Dreissena polymorpha: A Resource for Invasive Species Research.</title>
        <authorList>
            <person name="McCartney M.A."/>
            <person name="Auch B."/>
            <person name="Kono T."/>
            <person name="Mallez S."/>
            <person name="Zhang Y."/>
            <person name="Obille A."/>
            <person name="Becker A."/>
            <person name="Abrahante J.E."/>
            <person name="Garbe J."/>
            <person name="Badalamenti J.P."/>
            <person name="Herman A."/>
            <person name="Mangelson H."/>
            <person name="Liachko I."/>
            <person name="Sullivan S."/>
            <person name="Sone E.D."/>
            <person name="Koren S."/>
            <person name="Silverstein K.A.T."/>
            <person name="Beckman K.B."/>
            <person name="Gohl D.M."/>
        </authorList>
    </citation>
    <scope>NUCLEOTIDE SEQUENCE</scope>
    <source>
        <strain evidence="1">Duluth1</strain>
        <tissue evidence="1">Whole animal</tissue>
    </source>
</reference>
<gene>
    <name evidence="1" type="ORF">DPMN_168664</name>
</gene>
<evidence type="ECO:0000313" key="2">
    <source>
        <dbReference type="Proteomes" id="UP000828390"/>
    </source>
</evidence>
<protein>
    <submittedName>
        <fullName evidence="1">Uncharacterized protein</fullName>
    </submittedName>
</protein>
<proteinExistence type="predicted"/>
<organism evidence="1 2">
    <name type="scientific">Dreissena polymorpha</name>
    <name type="common">Zebra mussel</name>
    <name type="synonym">Mytilus polymorpha</name>
    <dbReference type="NCBI Taxonomy" id="45954"/>
    <lineage>
        <taxon>Eukaryota</taxon>
        <taxon>Metazoa</taxon>
        <taxon>Spiralia</taxon>
        <taxon>Lophotrochozoa</taxon>
        <taxon>Mollusca</taxon>
        <taxon>Bivalvia</taxon>
        <taxon>Autobranchia</taxon>
        <taxon>Heteroconchia</taxon>
        <taxon>Euheterodonta</taxon>
        <taxon>Imparidentia</taxon>
        <taxon>Neoheterodontei</taxon>
        <taxon>Myida</taxon>
        <taxon>Dreissenoidea</taxon>
        <taxon>Dreissenidae</taxon>
        <taxon>Dreissena</taxon>
    </lineage>
</organism>